<evidence type="ECO:0000313" key="3">
    <source>
        <dbReference type="Proteomes" id="UP000279029"/>
    </source>
</evidence>
<dbReference type="EMBL" id="LR130778">
    <property type="protein sequence ID" value="VDN49301.1"/>
    <property type="molecule type" value="Genomic_DNA"/>
</dbReference>
<feature type="domain" description="Helix-turn-helix conjugative transposon-like" evidence="1">
    <location>
        <begin position="20"/>
        <end position="84"/>
    </location>
</feature>
<organism evidence="2 3">
    <name type="scientific">Petrocella atlantisensis</name>
    <dbReference type="NCBI Taxonomy" id="2173034"/>
    <lineage>
        <taxon>Bacteria</taxon>
        <taxon>Bacillati</taxon>
        <taxon>Bacillota</taxon>
        <taxon>Clostridia</taxon>
        <taxon>Lachnospirales</taxon>
        <taxon>Vallitaleaceae</taxon>
        <taxon>Petrocella</taxon>
    </lineage>
</organism>
<gene>
    <name evidence="2" type="ORF">PATL70BA_3371</name>
</gene>
<proteinExistence type="predicted"/>
<accession>A0A3P7Q1U0</accession>
<keyword evidence="3" id="KW-1185">Reference proteome</keyword>
<dbReference type="Proteomes" id="UP000279029">
    <property type="component" value="Chromosome"/>
</dbReference>
<protein>
    <submittedName>
        <fullName evidence="2">Helix-turn-helix domain protein (Modular protein)</fullName>
    </submittedName>
</protein>
<evidence type="ECO:0000259" key="1">
    <source>
        <dbReference type="Pfam" id="PF12645"/>
    </source>
</evidence>
<dbReference type="RefSeq" id="WP_125138287.1">
    <property type="nucleotide sequence ID" value="NZ_LR130778.1"/>
</dbReference>
<dbReference type="KEGG" id="cbar:PATL70BA_3371"/>
<evidence type="ECO:0000313" key="2">
    <source>
        <dbReference type="EMBL" id="VDN49301.1"/>
    </source>
</evidence>
<dbReference type="OrthoDB" id="9801453at2"/>
<dbReference type="AlphaFoldDB" id="A0A3P7Q1U0"/>
<name>A0A3P7Q1U0_9FIRM</name>
<sequence length="87" mass="10355">MIEKIDFSKIENSHIKPLDFEVIKKAAKGDSESIRLVIDHYNPYLKELATKMLFDEFGQQYRYMDETVRCQLENKLIKSVLKFKIQI</sequence>
<dbReference type="InterPro" id="IPR024760">
    <property type="entry name" value="HTH_dom_conjug_TS-like"/>
</dbReference>
<reference evidence="2 3" key="1">
    <citation type="submission" date="2018-09" db="EMBL/GenBank/DDBJ databases">
        <authorList>
            <person name="Postec A."/>
        </authorList>
    </citation>
    <scope>NUCLEOTIDE SEQUENCE [LARGE SCALE GENOMIC DNA]</scope>
    <source>
        <strain evidence="2">70B-A</strain>
    </source>
</reference>
<dbReference type="Pfam" id="PF12645">
    <property type="entry name" value="HTH_16"/>
    <property type="match status" value="1"/>
</dbReference>